<evidence type="ECO:0000256" key="3">
    <source>
        <dbReference type="ARBA" id="ARBA00012737"/>
    </source>
</evidence>
<gene>
    <name evidence="10" type="ORF">Mucpa_3795</name>
</gene>
<dbReference type="GO" id="GO:0006529">
    <property type="term" value="P:asparagine biosynthetic process"/>
    <property type="evidence" value="ECO:0007669"/>
    <property type="project" value="InterPro"/>
</dbReference>
<dbReference type="AlphaFoldDB" id="H1Y2B3"/>
<dbReference type="Pfam" id="PF00733">
    <property type="entry name" value="Asn_synthase"/>
    <property type="match status" value="1"/>
</dbReference>
<evidence type="ECO:0000256" key="1">
    <source>
        <dbReference type="ARBA" id="ARBA00005187"/>
    </source>
</evidence>
<dbReference type="OrthoDB" id="9763290at2"/>
<dbReference type="GO" id="GO:0004066">
    <property type="term" value="F:asparagine synthase (glutamine-hydrolyzing) activity"/>
    <property type="evidence" value="ECO:0007669"/>
    <property type="project" value="UniProtKB-EC"/>
</dbReference>
<dbReference type="Proteomes" id="UP000002774">
    <property type="component" value="Chromosome"/>
</dbReference>
<dbReference type="HOGENOM" id="CLU_014658_3_3_10"/>
<name>H1Y2B3_9SPHI</name>
<evidence type="ECO:0000313" key="10">
    <source>
        <dbReference type="EMBL" id="EHQ27893.1"/>
    </source>
</evidence>
<keyword evidence="5 8" id="KW-0067">ATP-binding</keyword>
<feature type="binding site" evidence="8">
    <location>
        <position position="97"/>
    </location>
    <ligand>
        <name>L-glutamine</name>
        <dbReference type="ChEBI" id="CHEBI:58359"/>
    </ligand>
</feature>
<dbReference type="PROSITE" id="PS51278">
    <property type="entry name" value="GATASE_TYPE_2"/>
    <property type="match status" value="1"/>
</dbReference>
<dbReference type="PANTHER" id="PTHR43284">
    <property type="entry name" value="ASPARAGINE SYNTHETASE (GLUTAMINE-HYDROLYZING)"/>
    <property type="match status" value="1"/>
</dbReference>
<dbReference type="EC" id="6.3.5.4" evidence="3"/>
<evidence type="ECO:0000256" key="8">
    <source>
        <dbReference type="PIRSR" id="PIRSR001589-2"/>
    </source>
</evidence>
<dbReference type="InterPro" id="IPR051786">
    <property type="entry name" value="ASN_synthetase/amidase"/>
</dbReference>
<evidence type="ECO:0000313" key="11">
    <source>
        <dbReference type="Proteomes" id="UP000002774"/>
    </source>
</evidence>
<dbReference type="Pfam" id="PF13537">
    <property type="entry name" value="GATase_7"/>
    <property type="match status" value="1"/>
</dbReference>
<evidence type="ECO:0000256" key="4">
    <source>
        <dbReference type="ARBA" id="ARBA00022741"/>
    </source>
</evidence>
<dbReference type="InterPro" id="IPR006426">
    <property type="entry name" value="Asn_synth_AEB"/>
</dbReference>
<dbReference type="InterPro" id="IPR017932">
    <property type="entry name" value="GATase_2_dom"/>
</dbReference>
<dbReference type="RefSeq" id="WP_008508517.1">
    <property type="nucleotide sequence ID" value="NZ_CM001403.1"/>
</dbReference>
<dbReference type="InterPro" id="IPR014729">
    <property type="entry name" value="Rossmann-like_a/b/a_fold"/>
</dbReference>
<dbReference type="CDD" id="cd00712">
    <property type="entry name" value="AsnB"/>
    <property type="match status" value="1"/>
</dbReference>
<comment type="pathway">
    <text evidence="1">Amino-acid biosynthesis; L-asparagine biosynthesis; L-asparagine from L-aspartate (L-Gln route): step 1/1.</text>
</comment>
<evidence type="ECO:0000256" key="6">
    <source>
        <dbReference type="ARBA" id="ARBA00022962"/>
    </source>
</evidence>
<dbReference type="Gene3D" id="3.40.50.620">
    <property type="entry name" value="HUPs"/>
    <property type="match status" value="2"/>
</dbReference>
<dbReference type="SUPFAM" id="SSF56235">
    <property type="entry name" value="N-terminal nucleophile aminohydrolases (Ntn hydrolases)"/>
    <property type="match status" value="1"/>
</dbReference>
<feature type="domain" description="Glutamine amidotransferase type-2" evidence="9">
    <location>
        <begin position="2"/>
        <end position="208"/>
    </location>
</feature>
<dbReference type="STRING" id="714943.Mucpa_3795"/>
<comment type="similarity">
    <text evidence="2">Belongs to the asparagine synthetase family.</text>
</comment>
<proteinExistence type="inferred from homology"/>
<keyword evidence="11" id="KW-1185">Reference proteome</keyword>
<dbReference type="Gene3D" id="3.60.20.10">
    <property type="entry name" value="Glutamine Phosphoribosylpyrophosphate, subunit 1, domain 1"/>
    <property type="match status" value="1"/>
</dbReference>
<dbReference type="InterPro" id="IPR029055">
    <property type="entry name" value="Ntn_hydrolases_N"/>
</dbReference>
<sequence length="625" mass="71630">MGAIFGIINKDGKPIEQADISDMQTAMQHRAVDGSGVYHSKQVIIGHQQLITNIFQINEHLPYEDDTYVITADACIDNRKELARILDYAGKYPSLHDSLIILEAYKKWGPQCTDRLDGEFAFAIWNKQTQTLFAATDHIGFRRFHYYDTPSQFILATEIKSIRAVKQTPAVFNEDVLIESFTRHHSGITFDKEIFFLPAARYLLLEPGKPLLKKQYWQIQPSGKYKFTKAEDWVECLRELLTQSIQNRLHTDHAVGVTLSGGLDSSFVTAIMAGILAKQNKPLYAFSAIQPKGYNGPEKDEKFYIEAMGKRYNNIVQTFVRPSASIGPLNNLEAAFDQTEQIVNSFHYLDKAFCEAAHEKQVRILLNGFGGDMNISNPGKDVIYALLMQGKLKKALHYLQWKRSVKRTQWDVNSKPLSLAQLIKAEILANTPLRTLQHQIKGFKKQDIPLADHLLQKAKAITPNHLRVYPYNRYFQQRINSGSLGFTINSFAAFSPFYQLETHMPLLNKNINEFYFDLPAEQLILQDQQRSLIRRAMKGLVPDEIISRTDKKAYSPDFLNRLITQQAHLERFLNYHNNNDCFNIKILQKHYNDIIANNDFGKRTNALYLTQAGIADAFLKWANDL</sequence>
<evidence type="ECO:0000256" key="2">
    <source>
        <dbReference type="ARBA" id="ARBA00005752"/>
    </source>
</evidence>
<dbReference type="InterPro" id="IPR001962">
    <property type="entry name" value="Asn_synthase"/>
</dbReference>
<organism evidence="10 11">
    <name type="scientific">Mucilaginibacter paludis DSM 18603</name>
    <dbReference type="NCBI Taxonomy" id="714943"/>
    <lineage>
        <taxon>Bacteria</taxon>
        <taxon>Pseudomonadati</taxon>
        <taxon>Bacteroidota</taxon>
        <taxon>Sphingobacteriia</taxon>
        <taxon>Sphingobacteriales</taxon>
        <taxon>Sphingobacteriaceae</taxon>
        <taxon>Mucilaginibacter</taxon>
    </lineage>
</organism>
<dbReference type="EMBL" id="CM001403">
    <property type="protein sequence ID" value="EHQ27893.1"/>
    <property type="molecule type" value="Genomic_DNA"/>
</dbReference>
<dbReference type="SUPFAM" id="SSF52402">
    <property type="entry name" value="Adenine nucleotide alpha hydrolases-like"/>
    <property type="match status" value="1"/>
</dbReference>
<dbReference type="eggNOG" id="COG0367">
    <property type="taxonomic scope" value="Bacteria"/>
</dbReference>
<dbReference type="PIRSF" id="PIRSF001589">
    <property type="entry name" value="Asn_synthetase_glu-h"/>
    <property type="match status" value="1"/>
</dbReference>
<evidence type="ECO:0000256" key="5">
    <source>
        <dbReference type="ARBA" id="ARBA00022840"/>
    </source>
</evidence>
<keyword evidence="6" id="KW-0315">Glutamine amidotransferase</keyword>
<accession>H1Y2B3</accession>
<reference evidence="10" key="1">
    <citation type="submission" date="2011-09" db="EMBL/GenBank/DDBJ databases">
        <title>The permanent draft genome of Mucilaginibacter paludis DSM 18603.</title>
        <authorList>
            <consortium name="US DOE Joint Genome Institute (JGI-PGF)"/>
            <person name="Lucas S."/>
            <person name="Han J."/>
            <person name="Lapidus A."/>
            <person name="Bruce D."/>
            <person name="Goodwin L."/>
            <person name="Pitluck S."/>
            <person name="Peters L."/>
            <person name="Kyrpides N."/>
            <person name="Mavromatis K."/>
            <person name="Ivanova N."/>
            <person name="Mikhailova N."/>
            <person name="Held B."/>
            <person name="Detter J.C."/>
            <person name="Tapia R."/>
            <person name="Han C."/>
            <person name="Land M."/>
            <person name="Hauser L."/>
            <person name="Markowitz V."/>
            <person name="Cheng J.-F."/>
            <person name="Hugenholtz P."/>
            <person name="Woyke T."/>
            <person name="Wu D."/>
            <person name="Tindall B."/>
            <person name="Brambilla E."/>
            <person name="Klenk H.-P."/>
            <person name="Eisen J.A."/>
        </authorList>
    </citation>
    <scope>NUCLEOTIDE SEQUENCE [LARGE SCALE GENOMIC DNA]</scope>
    <source>
        <strain evidence="10">DSM 18603</strain>
    </source>
</reference>
<comment type="catalytic activity">
    <reaction evidence="7">
        <text>L-aspartate + L-glutamine + ATP + H2O = L-asparagine + L-glutamate + AMP + diphosphate + H(+)</text>
        <dbReference type="Rhea" id="RHEA:12228"/>
        <dbReference type="ChEBI" id="CHEBI:15377"/>
        <dbReference type="ChEBI" id="CHEBI:15378"/>
        <dbReference type="ChEBI" id="CHEBI:29985"/>
        <dbReference type="ChEBI" id="CHEBI:29991"/>
        <dbReference type="ChEBI" id="CHEBI:30616"/>
        <dbReference type="ChEBI" id="CHEBI:33019"/>
        <dbReference type="ChEBI" id="CHEBI:58048"/>
        <dbReference type="ChEBI" id="CHEBI:58359"/>
        <dbReference type="ChEBI" id="CHEBI:456215"/>
        <dbReference type="EC" id="6.3.5.4"/>
    </reaction>
</comment>
<dbReference type="PANTHER" id="PTHR43284:SF1">
    <property type="entry name" value="ASPARAGINE SYNTHETASE"/>
    <property type="match status" value="1"/>
</dbReference>
<keyword evidence="4 8" id="KW-0547">Nucleotide-binding</keyword>
<evidence type="ECO:0000256" key="7">
    <source>
        <dbReference type="ARBA" id="ARBA00048741"/>
    </source>
</evidence>
<dbReference type="InterPro" id="IPR033738">
    <property type="entry name" value="AsnB_N"/>
</dbReference>
<protein>
    <recommendedName>
        <fullName evidence="3">asparagine synthase (glutamine-hydrolyzing)</fullName>
        <ecNumber evidence="3">6.3.5.4</ecNumber>
    </recommendedName>
</protein>
<dbReference type="GO" id="GO:0005524">
    <property type="term" value="F:ATP binding"/>
    <property type="evidence" value="ECO:0007669"/>
    <property type="project" value="UniProtKB-KW"/>
</dbReference>
<evidence type="ECO:0000259" key="9">
    <source>
        <dbReference type="PROSITE" id="PS51278"/>
    </source>
</evidence>